<organism evidence="1 2">
    <name type="scientific">Agrobacterium salinitolerans</name>
    <dbReference type="NCBI Taxonomy" id="1183413"/>
    <lineage>
        <taxon>Bacteria</taxon>
        <taxon>Pseudomonadati</taxon>
        <taxon>Pseudomonadota</taxon>
        <taxon>Alphaproteobacteria</taxon>
        <taxon>Hyphomicrobiales</taxon>
        <taxon>Rhizobiaceae</taxon>
        <taxon>Rhizobium/Agrobacterium group</taxon>
        <taxon>Agrobacterium</taxon>
    </lineage>
</organism>
<protein>
    <submittedName>
        <fullName evidence="1">Phage baseplate assembly protein V</fullName>
    </submittedName>
</protein>
<dbReference type="KEGG" id="asal:CFBP5507_06030"/>
<dbReference type="InterPro" id="IPR037026">
    <property type="entry name" value="Vgr_OB-fold_dom_sf"/>
</dbReference>
<sequence>MKEIAEIINRMNGFEKRLSSMVRHGPVAEVNPAEGWVRLNLGEGEKGPLLSPKIPYAQMAGALKVHAPPSEGQQMTYFAPSGDPRQAVALPMTWSDANPSPSASGEENVLTFGSVTIAIKGDRVRITVGATWFEISTGGIKAQSDDYDFQ</sequence>
<evidence type="ECO:0000313" key="1">
    <source>
        <dbReference type="EMBL" id="UYZ08558.1"/>
    </source>
</evidence>
<reference evidence="1" key="1">
    <citation type="submission" date="2022-10" db="EMBL/GenBank/DDBJ databases">
        <title>Complete genome sequence of Agrobacterium salinitolerans CFBP5507.</title>
        <authorList>
            <person name="Tchabashvili S."/>
            <person name="Yen H.-C."/>
            <person name="Haryono M."/>
            <person name="Lin Y.-C."/>
            <person name="Lai E.-M."/>
            <person name="Kuo C.-H."/>
        </authorList>
    </citation>
    <scope>NUCLEOTIDE SEQUENCE</scope>
    <source>
        <strain evidence="1">CFBP5507</strain>
    </source>
</reference>
<gene>
    <name evidence="1" type="ORF">CFBP5507_06030</name>
</gene>
<dbReference type="OrthoDB" id="7852340at2"/>
<accession>A0A4Z1QW20</accession>
<evidence type="ECO:0000313" key="2">
    <source>
        <dbReference type="Proteomes" id="UP000298735"/>
    </source>
</evidence>
<dbReference type="Gene3D" id="2.40.50.230">
    <property type="entry name" value="Gp5 N-terminal domain"/>
    <property type="match status" value="1"/>
</dbReference>
<dbReference type="Proteomes" id="UP000298735">
    <property type="component" value="Chromosome Circular"/>
</dbReference>
<name>A0A4Z1QW20_9HYPH</name>
<proteinExistence type="predicted"/>
<dbReference type="AlphaFoldDB" id="A0A4Z1QW20"/>
<dbReference type="EMBL" id="CP109968">
    <property type="protein sequence ID" value="UYZ08558.1"/>
    <property type="molecule type" value="Genomic_DNA"/>
</dbReference>
<dbReference type="RefSeq" id="WP_137410340.1">
    <property type="nucleotide sequence ID" value="NZ_CP109968.1"/>
</dbReference>